<sequence length="273" mass="31064">MPHKDSNKMEPARLQLARHLPHLIQSYGTMHSSVSNDRVALAYMGPWNSFVEEGMNLFQSTQLNHEVPMHNESEVYVVGSKLGISGRFIRSLCDPVTEALRPLSQKPVRFGDIQAHIPTARAVPDIAFGLLGAHFTPSNEGIYMVGEYKTPWTVYSHQMTIDCPNPDPRLETLIGQLVNKMRAVHVKHAFLTTYNYTVFVKRASDFSFLLSRPFRDDSQDPSLRELFVGFCLMAMSDSKYYESHTDTATIVSTYILSDLEICRIRRQLLTYKS</sequence>
<proteinExistence type="predicted"/>
<evidence type="ECO:0000313" key="1">
    <source>
        <dbReference type="EMBL" id="CAG7943947.1"/>
    </source>
</evidence>
<name>A0A9W4H9V7_PENNA</name>
<evidence type="ECO:0000313" key="2">
    <source>
        <dbReference type="Proteomes" id="UP001153461"/>
    </source>
</evidence>
<dbReference type="OrthoDB" id="2873061at2759"/>
<dbReference type="Proteomes" id="UP001153461">
    <property type="component" value="Unassembled WGS sequence"/>
</dbReference>
<organism evidence="1 2">
    <name type="scientific">Penicillium nalgiovense</name>
    <dbReference type="NCBI Taxonomy" id="60175"/>
    <lineage>
        <taxon>Eukaryota</taxon>
        <taxon>Fungi</taxon>
        <taxon>Dikarya</taxon>
        <taxon>Ascomycota</taxon>
        <taxon>Pezizomycotina</taxon>
        <taxon>Eurotiomycetes</taxon>
        <taxon>Eurotiomycetidae</taxon>
        <taxon>Eurotiales</taxon>
        <taxon>Aspergillaceae</taxon>
        <taxon>Penicillium</taxon>
    </lineage>
</organism>
<dbReference type="AlphaFoldDB" id="A0A9W4H9V7"/>
<gene>
    <name evidence="1" type="ORF">PNAL_LOCUS277</name>
</gene>
<protein>
    <submittedName>
        <fullName evidence="1">Uncharacterized protein</fullName>
    </submittedName>
</protein>
<comment type="caution">
    <text evidence="1">The sequence shown here is derived from an EMBL/GenBank/DDBJ whole genome shotgun (WGS) entry which is preliminary data.</text>
</comment>
<reference evidence="1" key="1">
    <citation type="submission" date="2021-07" db="EMBL/GenBank/DDBJ databases">
        <authorList>
            <person name="Branca A.L. A."/>
        </authorList>
    </citation>
    <scope>NUCLEOTIDE SEQUENCE</scope>
</reference>
<accession>A0A9W4H9V7</accession>
<dbReference type="EMBL" id="CAJVNV010000009">
    <property type="protein sequence ID" value="CAG7943947.1"/>
    <property type="molecule type" value="Genomic_DNA"/>
</dbReference>